<dbReference type="EMBL" id="NBII01000008">
    <property type="protein sequence ID" value="PAV16751.1"/>
    <property type="molecule type" value="Genomic_DNA"/>
</dbReference>
<feature type="transmembrane region" description="Helical" evidence="1">
    <location>
        <begin position="234"/>
        <end position="256"/>
    </location>
</feature>
<feature type="transmembrane region" description="Helical" evidence="1">
    <location>
        <begin position="20"/>
        <end position="37"/>
    </location>
</feature>
<dbReference type="Proteomes" id="UP000217199">
    <property type="component" value="Unassembled WGS sequence"/>
</dbReference>
<feature type="transmembrane region" description="Helical" evidence="1">
    <location>
        <begin position="49"/>
        <end position="71"/>
    </location>
</feature>
<feature type="transmembrane region" description="Helical" evidence="1">
    <location>
        <begin position="122"/>
        <end position="140"/>
    </location>
</feature>
<comment type="caution">
    <text evidence="3">The sequence shown here is derived from an EMBL/GenBank/DDBJ whole genome shotgun (WGS) entry which is preliminary data.</text>
</comment>
<sequence>MGILDAIPRYVHVARLGQNFFISINTLLVYDFLLTLNKEVKYYWRKPRGHVDVLFYINRYIGILGAIVFLLYNESGATLLRCKLAEWTTEITQIIVVLTVDYILAIRVLALSSNTLIALEATIRIVIMIIALLWVSPVPYAVIPGLSICSDKAKSTVNLLILPLIDWSFVALVGLVLMCFAILKAKKHWKLVSSFKGASLVEVIIRDQGLYYLLVLCCSTLNIVVNVIVAKDAILAQVLAGLGSPSFLSLLGNHLFFNIREVSERGVNGGARSNANSVSAMEFV</sequence>
<dbReference type="OrthoDB" id="2638860at2759"/>
<name>A0A286UAY9_9AGAM</name>
<keyword evidence="4" id="KW-1185">Reference proteome</keyword>
<dbReference type="Pfam" id="PF20151">
    <property type="entry name" value="DUF6533"/>
    <property type="match status" value="1"/>
</dbReference>
<reference evidence="3 4" key="1">
    <citation type="journal article" date="2017" name="Mol. Ecol.">
        <title>Comparative and population genomic landscape of Phellinus noxius: A hypervariable fungus causing root rot in trees.</title>
        <authorList>
            <person name="Chung C.L."/>
            <person name="Lee T.J."/>
            <person name="Akiba M."/>
            <person name="Lee H.H."/>
            <person name="Kuo T.H."/>
            <person name="Liu D."/>
            <person name="Ke H.M."/>
            <person name="Yokoi T."/>
            <person name="Roa M.B."/>
            <person name="Lu M.J."/>
            <person name="Chang Y.Y."/>
            <person name="Ann P.J."/>
            <person name="Tsai J.N."/>
            <person name="Chen C.Y."/>
            <person name="Tzean S.S."/>
            <person name="Ota Y."/>
            <person name="Hattori T."/>
            <person name="Sahashi N."/>
            <person name="Liou R.F."/>
            <person name="Kikuchi T."/>
            <person name="Tsai I.J."/>
        </authorList>
    </citation>
    <scope>NUCLEOTIDE SEQUENCE [LARGE SCALE GENOMIC DNA]</scope>
    <source>
        <strain evidence="3 4">FFPRI411160</strain>
    </source>
</reference>
<evidence type="ECO:0000259" key="2">
    <source>
        <dbReference type="Pfam" id="PF20151"/>
    </source>
</evidence>
<feature type="transmembrane region" description="Helical" evidence="1">
    <location>
        <begin position="209"/>
        <end position="228"/>
    </location>
</feature>
<gene>
    <name evidence="3" type="ORF">PNOK_0837100</name>
</gene>
<feature type="domain" description="DUF6533" evidence="2">
    <location>
        <begin position="23"/>
        <end position="64"/>
    </location>
</feature>
<keyword evidence="1" id="KW-1133">Transmembrane helix</keyword>
<protein>
    <recommendedName>
        <fullName evidence="2">DUF6533 domain-containing protein</fullName>
    </recommendedName>
</protein>
<keyword evidence="1" id="KW-0472">Membrane</keyword>
<evidence type="ECO:0000313" key="4">
    <source>
        <dbReference type="Proteomes" id="UP000217199"/>
    </source>
</evidence>
<dbReference type="InParanoid" id="A0A286UAY9"/>
<organism evidence="3 4">
    <name type="scientific">Pyrrhoderma noxium</name>
    <dbReference type="NCBI Taxonomy" id="2282107"/>
    <lineage>
        <taxon>Eukaryota</taxon>
        <taxon>Fungi</taxon>
        <taxon>Dikarya</taxon>
        <taxon>Basidiomycota</taxon>
        <taxon>Agaricomycotina</taxon>
        <taxon>Agaricomycetes</taxon>
        <taxon>Hymenochaetales</taxon>
        <taxon>Hymenochaetaceae</taxon>
        <taxon>Pyrrhoderma</taxon>
    </lineage>
</organism>
<accession>A0A286UAY9</accession>
<evidence type="ECO:0000256" key="1">
    <source>
        <dbReference type="SAM" id="Phobius"/>
    </source>
</evidence>
<feature type="transmembrane region" description="Helical" evidence="1">
    <location>
        <begin position="160"/>
        <end position="183"/>
    </location>
</feature>
<dbReference type="AlphaFoldDB" id="A0A286UAY9"/>
<dbReference type="InterPro" id="IPR045340">
    <property type="entry name" value="DUF6533"/>
</dbReference>
<proteinExistence type="predicted"/>
<feature type="transmembrane region" description="Helical" evidence="1">
    <location>
        <begin position="91"/>
        <end position="110"/>
    </location>
</feature>
<keyword evidence="1" id="KW-0812">Transmembrane</keyword>
<evidence type="ECO:0000313" key="3">
    <source>
        <dbReference type="EMBL" id="PAV16751.1"/>
    </source>
</evidence>